<dbReference type="Proteomes" id="UP000198728">
    <property type="component" value="Unassembled WGS sequence"/>
</dbReference>
<comment type="pathway">
    <text evidence="2 11">Cofactor biosynthesis; NAD(+) biosynthesis; deamido-NAD(+) from nicotinate D-ribonucleotide: step 1/1.</text>
</comment>
<dbReference type="AlphaFoldDB" id="A0A1I1KRK2"/>
<dbReference type="RefSeq" id="WP_093361191.1">
    <property type="nucleotide sequence ID" value="NZ_FOLG01000007.1"/>
</dbReference>
<dbReference type="PANTHER" id="PTHR39321:SF3">
    <property type="entry name" value="PHOSPHOPANTETHEINE ADENYLYLTRANSFERASE"/>
    <property type="match status" value="1"/>
</dbReference>
<accession>A0A1I1KRK2</accession>
<evidence type="ECO:0000259" key="12">
    <source>
        <dbReference type="Pfam" id="PF01467"/>
    </source>
</evidence>
<evidence type="ECO:0000256" key="1">
    <source>
        <dbReference type="ARBA" id="ARBA00002324"/>
    </source>
</evidence>
<feature type="domain" description="Cytidyltransferase-like" evidence="12">
    <location>
        <begin position="16"/>
        <end position="194"/>
    </location>
</feature>
<dbReference type="NCBIfam" id="NF000845">
    <property type="entry name" value="PRK00071.2-4"/>
    <property type="match status" value="1"/>
</dbReference>
<evidence type="ECO:0000256" key="3">
    <source>
        <dbReference type="ARBA" id="ARBA00009014"/>
    </source>
</evidence>
<dbReference type="PANTHER" id="PTHR39321">
    <property type="entry name" value="NICOTINATE-NUCLEOTIDE ADENYLYLTRANSFERASE-RELATED"/>
    <property type="match status" value="1"/>
</dbReference>
<keyword evidence="8 11" id="KW-0067">ATP-binding</keyword>
<comment type="catalytic activity">
    <reaction evidence="10 11">
        <text>nicotinate beta-D-ribonucleotide + ATP + H(+) = deamido-NAD(+) + diphosphate</text>
        <dbReference type="Rhea" id="RHEA:22860"/>
        <dbReference type="ChEBI" id="CHEBI:15378"/>
        <dbReference type="ChEBI" id="CHEBI:30616"/>
        <dbReference type="ChEBI" id="CHEBI:33019"/>
        <dbReference type="ChEBI" id="CHEBI:57502"/>
        <dbReference type="ChEBI" id="CHEBI:58437"/>
        <dbReference type="EC" id="2.7.7.18"/>
    </reaction>
</comment>
<dbReference type="CDD" id="cd02165">
    <property type="entry name" value="NMNAT"/>
    <property type="match status" value="1"/>
</dbReference>
<evidence type="ECO:0000256" key="5">
    <source>
        <dbReference type="ARBA" id="ARBA00022679"/>
    </source>
</evidence>
<evidence type="ECO:0000256" key="4">
    <source>
        <dbReference type="ARBA" id="ARBA00022642"/>
    </source>
</evidence>
<comment type="similarity">
    <text evidence="3 11">Belongs to the NadD family.</text>
</comment>
<keyword evidence="4 11" id="KW-0662">Pyridine nucleotide biosynthesis</keyword>
<dbReference type="EMBL" id="FOLG01000007">
    <property type="protein sequence ID" value="SFC63361.1"/>
    <property type="molecule type" value="Genomic_DNA"/>
</dbReference>
<name>A0A1I1KRK2_9RHOB</name>
<dbReference type="GO" id="GO:0004515">
    <property type="term" value="F:nicotinate-nucleotide adenylyltransferase activity"/>
    <property type="evidence" value="ECO:0007669"/>
    <property type="project" value="UniProtKB-UniRule"/>
</dbReference>
<dbReference type="SUPFAM" id="SSF52374">
    <property type="entry name" value="Nucleotidylyl transferase"/>
    <property type="match status" value="1"/>
</dbReference>
<dbReference type="NCBIfam" id="NF000843">
    <property type="entry name" value="PRK00071.2-2"/>
    <property type="match status" value="1"/>
</dbReference>
<keyword evidence="9 11" id="KW-0520">NAD</keyword>
<evidence type="ECO:0000256" key="8">
    <source>
        <dbReference type="ARBA" id="ARBA00022840"/>
    </source>
</evidence>
<dbReference type="EC" id="2.7.7.18" evidence="11"/>
<reference evidence="13 14" key="1">
    <citation type="submission" date="2016-10" db="EMBL/GenBank/DDBJ databases">
        <authorList>
            <person name="de Groot N.N."/>
        </authorList>
    </citation>
    <scope>NUCLEOTIDE SEQUENCE [LARGE SCALE GENOMIC DNA]</scope>
    <source>
        <strain evidence="13 14">DSM 19548</strain>
    </source>
</reference>
<keyword evidence="6 11" id="KW-0548">Nucleotidyltransferase</keyword>
<evidence type="ECO:0000256" key="2">
    <source>
        <dbReference type="ARBA" id="ARBA00005019"/>
    </source>
</evidence>
<evidence type="ECO:0000256" key="7">
    <source>
        <dbReference type="ARBA" id="ARBA00022741"/>
    </source>
</evidence>
<gene>
    <name evidence="11" type="primary">nadD</name>
    <name evidence="13" type="ORF">SAMN04488094_10753</name>
</gene>
<keyword evidence="14" id="KW-1185">Reference proteome</keyword>
<dbReference type="InterPro" id="IPR004821">
    <property type="entry name" value="Cyt_trans-like"/>
</dbReference>
<evidence type="ECO:0000256" key="10">
    <source>
        <dbReference type="ARBA" id="ARBA00048721"/>
    </source>
</evidence>
<evidence type="ECO:0000313" key="14">
    <source>
        <dbReference type="Proteomes" id="UP000198728"/>
    </source>
</evidence>
<dbReference type="InterPro" id="IPR005248">
    <property type="entry name" value="NadD/NMNAT"/>
</dbReference>
<dbReference type="OrthoDB" id="5295945at2"/>
<dbReference type="NCBIfam" id="TIGR00125">
    <property type="entry name" value="cyt_tran_rel"/>
    <property type="match status" value="1"/>
</dbReference>
<dbReference type="HAMAP" id="MF_00244">
    <property type="entry name" value="NaMN_adenylyltr"/>
    <property type="match status" value="1"/>
</dbReference>
<keyword evidence="7 11" id="KW-0547">Nucleotide-binding</keyword>
<keyword evidence="5 11" id="KW-0808">Transferase</keyword>
<sequence>MRYELPHAVDGQAIGLLGGSFNPPHAGHVHITREALKRFSLDRVWWLVSPGNPLKAEGPAPMERRLAAARALVHHPSVDVTDVEARIGTRFTAETIERLRRLYPRTRFVWLMGADNLAQFHKWDRWEQIMEMVPVGVLARPDGRMPARMSKAAARYERWRLPARESHMLARATPPAWCFVNVPMLDISSSEIRASGHW</sequence>
<evidence type="ECO:0000313" key="13">
    <source>
        <dbReference type="EMBL" id="SFC63361.1"/>
    </source>
</evidence>
<comment type="function">
    <text evidence="1 11">Catalyzes the reversible adenylation of nicotinate mononucleotide (NaMN) to nicotinic acid adenine dinucleotide (NaAD).</text>
</comment>
<evidence type="ECO:0000256" key="6">
    <source>
        <dbReference type="ARBA" id="ARBA00022695"/>
    </source>
</evidence>
<dbReference type="InterPro" id="IPR014729">
    <property type="entry name" value="Rossmann-like_a/b/a_fold"/>
</dbReference>
<evidence type="ECO:0000256" key="11">
    <source>
        <dbReference type="HAMAP-Rule" id="MF_00244"/>
    </source>
</evidence>
<dbReference type="NCBIfam" id="TIGR00482">
    <property type="entry name" value="nicotinate (nicotinamide) nucleotide adenylyltransferase"/>
    <property type="match status" value="1"/>
</dbReference>
<dbReference type="Gene3D" id="3.40.50.620">
    <property type="entry name" value="HUPs"/>
    <property type="match status" value="1"/>
</dbReference>
<organism evidence="13 14">
    <name type="scientific">Tropicimonas isoalkanivorans</name>
    <dbReference type="NCBI Taxonomy" id="441112"/>
    <lineage>
        <taxon>Bacteria</taxon>
        <taxon>Pseudomonadati</taxon>
        <taxon>Pseudomonadota</taxon>
        <taxon>Alphaproteobacteria</taxon>
        <taxon>Rhodobacterales</taxon>
        <taxon>Roseobacteraceae</taxon>
        <taxon>Tropicimonas</taxon>
    </lineage>
</organism>
<dbReference type="UniPathway" id="UPA00253">
    <property type="reaction ID" value="UER00332"/>
</dbReference>
<proteinExistence type="inferred from homology"/>
<dbReference type="GO" id="GO:0009435">
    <property type="term" value="P:NAD+ biosynthetic process"/>
    <property type="evidence" value="ECO:0007669"/>
    <property type="project" value="UniProtKB-UniRule"/>
</dbReference>
<protein>
    <recommendedName>
        <fullName evidence="11">Probable nicotinate-nucleotide adenylyltransferase</fullName>
        <ecNumber evidence="11">2.7.7.18</ecNumber>
    </recommendedName>
    <alternativeName>
        <fullName evidence="11">Deamido-NAD(+) diphosphorylase</fullName>
    </alternativeName>
    <alternativeName>
        <fullName evidence="11">Deamido-NAD(+) pyrophosphorylase</fullName>
    </alternativeName>
    <alternativeName>
        <fullName evidence="11">Nicotinate mononucleotide adenylyltransferase</fullName>
        <shortName evidence="11">NaMN adenylyltransferase</shortName>
    </alternativeName>
</protein>
<evidence type="ECO:0000256" key="9">
    <source>
        <dbReference type="ARBA" id="ARBA00023027"/>
    </source>
</evidence>
<dbReference type="STRING" id="441112.SAMN04488094_10753"/>
<dbReference type="Pfam" id="PF01467">
    <property type="entry name" value="CTP_transf_like"/>
    <property type="match status" value="1"/>
</dbReference>
<dbReference type="GO" id="GO:0005524">
    <property type="term" value="F:ATP binding"/>
    <property type="evidence" value="ECO:0007669"/>
    <property type="project" value="UniProtKB-KW"/>
</dbReference>